<dbReference type="WBParaSite" id="Pan_g2927.t1">
    <property type="protein sequence ID" value="Pan_g2927.t1"/>
    <property type="gene ID" value="Pan_g2927"/>
</dbReference>
<keyword evidence="1" id="KW-1185">Reference proteome</keyword>
<sequence>MLSYVKNNIIHQSSMLEIIEDLTQTKKTLVANVLKEQHSRISMFELASGVDFASPRFNCHEGARNAALARMNDCLLKCLFQYMTNAAPKDRPCASFVLDIIFWVQFIL</sequence>
<proteinExistence type="predicted"/>
<name>A0A7E4VTC8_PANRE</name>
<dbReference type="Proteomes" id="UP000492821">
    <property type="component" value="Unassembled WGS sequence"/>
</dbReference>
<evidence type="ECO:0000313" key="1">
    <source>
        <dbReference type="Proteomes" id="UP000492821"/>
    </source>
</evidence>
<reference evidence="1" key="1">
    <citation type="journal article" date="2013" name="Genetics">
        <title>The draft genome and transcriptome of Panagrellus redivivus are shaped by the harsh demands of a free-living lifestyle.</title>
        <authorList>
            <person name="Srinivasan J."/>
            <person name="Dillman A.R."/>
            <person name="Macchietto M.G."/>
            <person name="Heikkinen L."/>
            <person name="Lakso M."/>
            <person name="Fracchia K.M."/>
            <person name="Antoshechkin I."/>
            <person name="Mortazavi A."/>
            <person name="Wong G."/>
            <person name="Sternberg P.W."/>
        </authorList>
    </citation>
    <scope>NUCLEOTIDE SEQUENCE [LARGE SCALE GENOMIC DNA]</scope>
    <source>
        <strain evidence="1">MT8872</strain>
    </source>
</reference>
<reference evidence="2" key="2">
    <citation type="submission" date="2020-10" db="UniProtKB">
        <authorList>
            <consortium name="WormBaseParasite"/>
        </authorList>
    </citation>
    <scope>IDENTIFICATION</scope>
</reference>
<accession>A0A7E4VTC8</accession>
<dbReference type="AlphaFoldDB" id="A0A7E4VTC8"/>
<protein>
    <submittedName>
        <fullName evidence="2">Uncharacterized protein</fullName>
    </submittedName>
</protein>
<evidence type="ECO:0000313" key="2">
    <source>
        <dbReference type="WBParaSite" id="Pan_g2927.t1"/>
    </source>
</evidence>
<organism evidence="1 2">
    <name type="scientific">Panagrellus redivivus</name>
    <name type="common">Microworm</name>
    <dbReference type="NCBI Taxonomy" id="6233"/>
    <lineage>
        <taxon>Eukaryota</taxon>
        <taxon>Metazoa</taxon>
        <taxon>Ecdysozoa</taxon>
        <taxon>Nematoda</taxon>
        <taxon>Chromadorea</taxon>
        <taxon>Rhabditida</taxon>
        <taxon>Tylenchina</taxon>
        <taxon>Panagrolaimomorpha</taxon>
        <taxon>Panagrolaimoidea</taxon>
        <taxon>Panagrolaimidae</taxon>
        <taxon>Panagrellus</taxon>
    </lineage>
</organism>